<sequence>MDVKINEEEIKHMKKKSKIGDGIRGTFVKINKKVAEVSIRFSSSVNKMSIKYIRKEALPRNISMRMTKNSQCYYTIKSGLKKAIFMIEDQLAKGIKVVNKYNNRIEHDLVDIRYIKDELMKSNDIDSKKKNNIINKLNKRMSIQMKDIDSKNLPVKPNSNKDESNESKAIRADDEKNKHKIFIPFGFEKNEHCAFIYLKSAKLDDTNKNNIKKDMYEAFIGHKEGEAADSRVNKPENYQHGIKNEKDSKRYLFIAKAWRNEL</sequence>
<protein>
    <submittedName>
        <fullName evidence="1">3220_t:CDS:1</fullName>
    </submittedName>
</protein>
<name>A0ACA9JW79_9GLOM</name>
<evidence type="ECO:0000313" key="1">
    <source>
        <dbReference type="EMBL" id="CAG8439627.1"/>
    </source>
</evidence>
<proteinExistence type="predicted"/>
<dbReference type="Proteomes" id="UP000789702">
    <property type="component" value="Unassembled WGS sequence"/>
</dbReference>
<keyword evidence="2" id="KW-1185">Reference proteome</keyword>
<gene>
    <name evidence="1" type="ORF">DHETER_LOCUS164</name>
</gene>
<organism evidence="1 2">
    <name type="scientific">Dentiscutata heterogama</name>
    <dbReference type="NCBI Taxonomy" id="1316150"/>
    <lineage>
        <taxon>Eukaryota</taxon>
        <taxon>Fungi</taxon>
        <taxon>Fungi incertae sedis</taxon>
        <taxon>Mucoromycota</taxon>
        <taxon>Glomeromycotina</taxon>
        <taxon>Glomeromycetes</taxon>
        <taxon>Diversisporales</taxon>
        <taxon>Gigasporaceae</taxon>
        <taxon>Dentiscutata</taxon>
    </lineage>
</organism>
<comment type="caution">
    <text evidence="1">The sequence shown here is derived from an EMBL/GenBank/DDBJ whole genome shotgun (WGS) entry which is preliminary data.</text>
</comment>
<evidence type="ECO:0000313" key="2">
    <source>
        <dbReference type="Proteomes" id="UP000789702"/>
    </source>
</evidence>
<accession>A0ACA9JW79</accession>
<reference evidence="1" key="1">
    <citation type="submission" date="2021-06" db="EMBL/GenBank/DDBJ databases">
        <authorList>
            <person name="Kallberg Y."/>
            <person name="Tangrot J."/>
            <person name="Rosling A."/>
        </authorList>
    </citation>
    <scope>NUCLEOTIDE SEQUENCE</scope>
    <source>
        <strain evidence="1">IL203A</strain>
    </source>
</reference>
<dbReference type="EMBL" id="CAJVPU010000064">
    <property type="protein sequence ID" value="CAG8439627.1"/>
    <property type="molecule type" value="Genomic_DNA"/>
</dbReference>